<dbReference type="PANTHER" id="PTHR43639">
    <property type="entry name" value="OXIDOREDUCTASE, SHORT-CHAIN DEHYDROGENASE/REDUCTASE FAMILY (AFU_ORTHOLOGUE AFUA_5G02870)"/>
    <property type="match status" value="1"/>
</dbReference>
<dbReference type="PRINTS" id="PR00081">
    <property type="entry name" value="GDHRDH"/>
</dbReference>
<evidence type="ECO:0000313" key="5">
    <source>
        <dbReference type="Proteomes" id="UP000239724"/>
    </source>
</evidence>
<dbReference type="GO" id="GO:0016491">
    <property type="term" value="F:oxidoreductase activity"/>
    <property type="evidence" value="ECO:0007669"/>
    <property type="project" value="UniProtKB-KW"/>
</dbReference>
<keyword evidence="2" id="KW-0560">Oxidoreductase</keyword>
<protein>
    <submittedName>
        <fullName evidence="4">3-oxoacyl-ACP reductase</fullName>
    </submittedName>
</protein>
<evidence type="ECO:0000313" key="4">
    <source>
        <dbReference type="EMBL" id="PPQ31628.1"/>
    </source>
</evidence>
<comment type="caution">
    <text evidence="4">The sequence shown here is derived from an EMBL/GenBank/DDBJ whole genome shotgun (WGS) entry which is preliminary data.</text>
</comment>
<dbReference type="Proteomes" id="UP000239724">
    <property type="component" value="Unassembled WGS sequence"/>
</dbReference>
<feature type="domain" description="Ketoreductase" evidence="3">
    <location>
        <begin position="14"/>
        <end position="197"/>
    </location>
</feature>
<dbReference type="InterPro" id="IPR057326">
    <property type="entry name" value="KR_dom"/>
</dbReference>
<reference evidence="4 5" key="1">
    <citation type="journal article" date="2018" name="Arch. Microbiol.">
        <title>New insights into the metabolic potential of the phototrophic purple bacterium Rhodopila globiformis DSM 161(T) from its draft genome sequence and evidence for a vanadium-dependent nitrogenase.</title>
        <authorList>
            <person name="Imhoff J.F."/>
            <person name="Rahn T."/>
            <person name="Kunzel S."/>
            <person name="Neulinger S.C."/>
        </authorList>
    </citation>
    <scope>NUCLEOTIDE SEQUENCE [LARGE SCALE GENOMIC DNA]</scope>
    <source>
        <strain evidence="4 5">DSM 161</strain>
    </source>
</reference>
<dbReference type="InterPro" id="IPR020904">
    <property type="entry name" value="Sc_DH/Rdtase_CS"/>
</dbReference>
<organism evidence="4 5">
    <name type="scientific">Rhodopila globiformis</name>
    <name type="common">Rhodopseudomonas globiformis</name>
    <dbReference type="NCBI Taxonomy" id="1071"/>
    <lineage>
        <taxon>Bacteria</taxon>
        <taxon>Pseudomonadati</taxon>
        <taxon>Pseudomonadota</taxon>
        <taxon>Alphaproteobacteria</taxon>
        <taxon>Acetobacterales</taxon>
        <taxon>Acetobacteraceae</taxon>
        <taxon>Rhodopila</taxon>
    </lineage>
</organism>
<dbReference type="RefSeq" id="WP_104520041.1">
    <property type="nucleotide sequence ID" value="NZ_NHRY01000187.1"/>
</dbReference>
<dbReference type="InterPro" id="IPR002347">
    <property type="entry name" value="SDR_fam"/>
</dbReference>
<dbReference type="AlphaFoldDB" id="A0A2S6NAH9"/>
<sequence>MTQEFATYPSLRDRVVLVTGGASGIGAEEVTQFARQGARVAFLDIDDAAAAALTGALARDGLAPPLYRRCDLKDIAALRAAIAEINRQLGAITVLVNNAANDQRHGWEDMTVEYWDERMATNLRHQFFAIQAVAPQMRAAGGGSIINFGSISWHTSQGGMPAYTTAKAAVEGLTKGMARDLGPDGIRVNCIIPGWIMTQRQIDLWLTPEAEAALLQAQCLKTKLVPADVARMVLWLASDDSRMCTSQLWVVDGGRM</sequence>
<dbReference type="SMART" id="SM00822">
    <property type="entry name" value="PKS_KR"/>
    <property type="match status" value="1"/>
</dbReference>
<dbReference type="PANTHER" id="PTHR43639:SF1">
    <property type="entry name" value="SHORT-CHAIN DEHYDROGENASE_REDUCTASE FAMILY PROTEIN"/>
    <property type="match status" value="1"/>
</dbReference>
<dbReference type="FunFam" id="3.40.50.720:FF:000084">
    <property type="entry name" value="Short-chain dehydrogenase reductase"/>
    <property type="match status" value="1"/>
</dbReference>
<gene>
    <name evidence="4" type="ORF">CCS01_17125</name>
</gene>
<evidence type="ECO:0000259" key="3">
    <source>
        <dbReference type="SMART" id="SM00822"/>
    </source>
</evidence>
<dbReference type="Pfam" id="PF13561">
    <property type="entry name" value="adh_short_C2"/>
    <property type="match status" value="1"/>
</dbReference>
<dbReference type="EMBL" id="NHRY01000187">
    <property type="protein sequence ID" value="PPQ31628.1"/>
    <property type="molecule type" value="Genomic_DNA"/>
</dbReference>
<dbReference type="PRINTS" id="PR00080">
    <property type="entry name" value="SDRFAMILY"/>
</dbReference>
<dbReference type="Gene3D" id="3.40.50.720">
    <property type="entry name" value="NAD(P)-binding Rossmann-like Domain"/>
    <property type="match status" value="1"/>
</dbReference>
<proteinExistence type="inferred from homology"/>
<evidence type="ECO:0000256" key="1">
    <source>
        <dbReference type="ARBA" id="ARBA00006484"/>
    </source>
</evidence>
<comment type="similarity">
    <text evidence="1">Belongs to the short-chain dehydrogenases/reductases (SDR) family.</text>
</comment>
<dbReference type="PROSITE" id="PS00061">
    <property type="entry name" value="ADH_SHORT"/>
    <property type="match status" value="1"/>
</dbReference>
<keyword evidence="5" id="KW-1185">Reference proteome</keyword>
<name>A0A2S6NAH9_RHOGL</name>
<dbReference type="OrthoDB" id="9789398at2"/>
<dbReference type="CDD" id="cd05233">
    <property type="entry name" value="SDR_c"/>
    <property type="match status" value="1"/>
</dbReference>
<accession>A0A2S6NAH9</accession>
<dbReference type="InterPro" id="IPR036291">
    <property type="entry name" value="NAD(P)-bd_dom_sf"/>
</dbReference>
<evidence type="ECO:0000256" key="2">
    <source>
        <dbReference type="ARBA" id="ARBA00023002"/>
    </source>
</evidence>
<dbReference type="SUPFAM" id="SSF51735">
    <property type="entry name" value="NAD(P)-binding Rossmann-fold domains"/>
    <property type="match status" value="1"/>
</dbReference>